<organism evidence="1 2">
    <name type="scientific">Lacticaseibacillus zeae</name>
    <name type="common">Lactobacillus zeae</name>
    <dbReference type="NCBI Taxonomy" id="57037"/>
    <lineage>
        <taxon>Bacteria</taxon>
        <taxon>Bacillati</taxon>
        <taxon>Bacillota</taxon>
        <taxon>Bacilli</taxon>
        <taxon>Lactobacillales</taxon>
        <taxon>Lactobacillaceae</taxon>
        <taxon>Lacticaseibacillus</taxon>
    </lineage>
</organism>
<evidence type="ECO:0000313" key="2">
    <source>
        <dbReference type="Proteomes" id="UP000307781"/>
    </source>
</evidence>
<protein>
    <submittedName>
        <fullName evidence="1">Uncharacterized protein</fullName>
    </submittedName>
</protein>
<comment type="caution">
    <text evidence="1">The sequence shown here is derived from an EMBL/GenBank/DDBJ whole genome shotgun (WGS) entry which is preliminary data.</text>
</comment>
<dbReference type="RefSeq" id="WP_060417206.1">
    <property type="nucleotide sequence ID" value="NZ_JAJPEZ010000032.1"/>
</dbReference>
<evidence type="ECO:0000313" key="1">
    <source>
        <dbReference type="EMBL" id="TLF43578.1"/>
    </source>
</evidence>
<dbReference type="AlphaFoldDB" id="A0A5R8M1Q6"/>
<proteinExistence type="predicted"/>
<accession>A0A5R8M1Q6</accession>
<gene>
    <name evidence="1" type="ORF">FEI14_01535</name>
</gene>
<name>A0A5R8M1Q6_LACZE</name>
<sequence length="115" mass="13521">MEATKEELKAAFKDLLSDNDFRREIRSEISPVGGLNPEAKSFKAEVKDKLQKRYEQRFGKEAYGSYKLVEAFNTLLRYHFDLRNVSSLSDDQVPQARELFDEYTQLLDLRRPQNE</sequence>
<dbReference type="Proteomes" id="UP000307781">
    <property type="component" value="Unassembled WGS sequence"/>
</dbReference>
<reference evidence="1 2" key="1">
    <citation type="submission" date="2019-05" db="EMBL/GenBank/DDBJ databases">
        <title>Genome-based reclassification of Lactobacillus casei as Lactobacillus casei subsp. casei. subsp.nov., description of Lactobacillus casei subsp. zeae subsp. nov., and emended description of Lactobacillus casei.</title>
        <authorList>
            <person name="Huang C.-H."/>
        </authorList>
    </citation>
    <scope>NUCLEOTIDE SEQUENCE [LARGE SCALE GENOMIC DNA]</scope>
    <source>
        <strain evidence="1 2">CRBIP24.58</strain>
    </source>
</reference>
<dbReference type="EMBL" id="VBWN01000001">
    <property type="protein sequence ID" value="TLF43578.1"/>
    <property type="molecule type" value="Genomic_DNA"/>
</dbReference>